<feature type="compositionally biased region" description="Basic residues" evidence="1">
    <location>
        <begin position="43"/>
        <end position="54"/>
    </location>
</feature>
<feature type="region of interest" description="Disordered" evidence="1">
    <location>
        <begin position="738"/>
        <end position="796"/>
    </location>
</feature>
<organism evidence="2 3">
    <name type="scientific">Phytophthora boehmeriae</name>
    <dbReference type="NCBI Taxonomy" id="109152"/>
    <lineage>
        <taxon>Eukaryota</taxon>
        <taxon>Sar</taxon>
        <taxon>Stramenopiles</taxon>
        <taxon>Oomycota</taxon>
        <taxon>Peronosporomycetes</taxon>
        <taxon>Peronosporales</taxon>
        <taxon>Peronosporaceae</taxon>
        <taxon>Phytophthora</taxon>
    </lineage>
</organism>
<protein>
    <submittedName>
        <fullName evidence="2">Uncharacterized protein</fullName>
    </submittedName>
</protein>
<feature type="compositionally biased region" description="Pro residues" evidence="1">
    <location>
        <begin position="547"/>
        <end position="557"/>
    </location>
</feature>
<feature type="region of interest" description="Disordered" evidence="1">
    <location>
        <begin position="1"/>
        <end position="60"/>
    </location>
</feature>
<feature type="compositionally biased region" description="Polar residues" evidence="1">
    <location>
        <begin position="777"/>
        <end position="796"/>
    </location>
</feature>
<sequence length="796" mass="87086">MTVPAPAASQASSSDLPNWRGASSTRASSTGKGRPQTSTRAKSQPKQRNSKPKPAKPSAYELGVTQARTYAESATPEQLETRLQQLLRAQQYADAAFLIAASAHLSARFQTADVVRLMLEQVKSSRALEQAVQLVRDLQLQHKDELVTLLINEMVRGLQFGAAVRVAQEMVPGFQDLSGAATERPSWTPPALIQAMIRAGRFRAALKFAKQFNLLETFPAPQLVAGMLERRSWEEAVSSVMEFQLFQEFPLEALAVKMMQHRQWAQAVKCINKLADSDTRVKFQEAVVREMAHVGDFVTALRYLREFKLDQGKEQATVSLLRFLVDAMIAHSEFYKAVKYSIKFGLAKNPLDDAIAAAEAALAAANGETVEPTKVEDDVEYLPQYSVETLLRRAIEGGQFHVATTYIKKLRMREHFADELVAIEQAKQNRLLEFRQYVQLRLGEFQDPARQQSLKALLSAQPKDEMVELDPVEVEIIISEEQEVFPRKKKVSKPLQEDECKPITEEVQALVIDDSTSTEEITEVQEQGSSVCDETAGQSRFGFARASPPPPSVPVPTVPVVDTDNDEQTRSKSVPLGRSAPPPGLFCSNSAEREQESTNSSVGSFNFADFASSVQANAPPLPPTSSSQPLQQQQSFVNLQPPQQQQQNPAMFNNSMPPMPNGSFSGGAPGYPMPPPMMSQQNPMYYSRGNMPPGSMLPNQSHGFPQPPPPPPTSNNGGGAFNVAALAMQFHNAGGSNGSSGFGGFGGPRPPMGYPGGQQLYPGMPPPPFGAPPLPPQSSFKPSMAYTSVTTTRQKK</sequence>
<feature type="compositionally biased region" description="Low complexity" evidence="1">
    <location>
        <begin position="624"/>
        <end position="649"/>
    </location>
</feature>
<feature type="compositionally biased region" description="Polar residues" evidence="1">
    <location>
        <begin position="21"/>
        <end position="42"/>
    </location>
</feature>
<name>A0A8T1WYL7_9STRA</name>
<feature type="compositionally biased region" description="Gly residues" evidence="1">
    <location>
        <begin position="738"/>
        <end position="747"/>
    </location>
</feature>
<keyword evidence="3" id="KW-1185">Reference proteome</keyword>
<reference evidence="2" key="1">
    <citation type="submission" date="2021-02" db="EMBL/GenBank/DDBJ databases">
        <authorList>
            <person name="Palmer J.M."/>
        </authorList>
    </citation>
    <scope>NUCLEOTIDE SEQUENCE</scope>
    <source>
        <strain evidence="2">SCRP23</strain>
    </source>
</reference>
<evidence type="ECO:0000313" key="2">
    <source>
        <dbReference type="EMBL" id="KAG7397338.1"/>
    </source>
</evidence>
<feature type="region of interest" description="Disordered" evidence="1">
    <location>
        <begin position="541"/>
        <end position="720"/>
    </location>
</feature>
<evidence type="ECO:0000313" key="3">
    <source>
        <dbReference type="Proteomes" id="UP000693981"/>
    </source>
</evidence>
<accession>A0A8T1WYL7</accession>
<evidence type="ECO:0000256" key="1">
    <source>
        <dbReference type="SAM" id="MobiDB-lite"/>
    </source>
</evidence>
<dbReference type="OrthoDB" id="78713at2759"/>
<comment type="caution">
    <text evidence="2">The sequence shown here is derived from an EMBL/GenBank/DDBJ whole genome shotgun (WGS) entry which is preliminary data.</text>
</comment>
<dbReference type="Proteomes" id="UP000693981">
    <property type="component" value="Unassembled WGS sequence"/>
</dbReference>
<gene>
    <name evidence="2" type="ORF">PHYBOEH_000850</name>
</gene>
<feature type="compositionally biased region" description="Pro residues" evidence="1">
    <location>
        <begin position="763"/>
        <end position="776"/>
    </location>
</feature>
<proteinExistence type="predicted"/>
<dbReference type="EMBL" id="JAGDFL010000116">
    <property type="protein sequence ID" value="KAG7397338.1"/>
    <property type="molecule type" value="Genomic_DNA"/>
</dbReference>
<dbReference type="AlphaFoldDB" id="A0A8T1WYL7"/>
<feature type="compositionally biased region" description="Low complexity" evidence="1">
    <location>
        <begin position="1"/>
        <end position="14"/>
    </location>
</feature>